<evidence type="ECO:0000256" key="2">
    <source>
        <dbReference type="SAM" id="Phobius"/>
    </source>
</evidence>
<protein>
    <submittedName>
        <fullName evidence="3">Uncharacterized protein</fullName>
    </submittedName>
</protein>
<keyword evidence="2" id="KW-0472">Membrane</keyword>
<feature type="transmembrane region" description="Helical" evidence="2">
    <location>
        <begin position="25"/>
        <end position="45"/>
    </location>
</feature>
<name>A0A1Y2HI84_9FUNG</name>
<feature type="compositionally biased region" description="Low complexity" evidence="1">
    <location>
        <begin position="54"/>
        <end position="80"/>
    </location>
</feature>
<proteinExistence type="predicted"/>
<feature type="region of interest" description="Disordered" evidence="1">
    <location>
        <begin position="54"/>
        <end position="93"/>
    </location>
</feature>
<keyword evidence="2" id="KW-0812">Transmembrane</keyword>
<dbReference type="EMBL" id="MCFL01000030">
    <property type="protein sequence ID" value="ORZ34239.1"/>
    <property type="molecule type" value="Genomic_DNA"/>
</dbReference>
<feature type="region of interest" description="Disordered" evidence="1">
    <location>
        <begin position="173"/>
        <end position="193"/>
    </location>
</feature>
<gene>
    <name evidence="3" type="ORF">BCR44DRAFT_65284</name>
</gene>
<comment type="caution">
    <text evidence="3">The sequence shown here is derived from an EMBL/GenBank/DDBJ whole genome shotgun (WGS) entry which is preliminary data.</text>
</comment>
<keyword evidence="2" id="KW-1133">Transmembrane helix</keyword>
<evidence type="ECO:0000256" key="1">
    <source>
        <dbReference type="SAM" id="MobiDB-lite"/>
    </source>
</evidence>
<feature type="compositionally biased region" description="Low complexity" evidence="1">
    <location>
        <begin position="385"/>
        <end position="397"/>
    </location>
</feature>
<feature type="compositionally biased region" description="Low complexity" evidence="1">
    <location>
        <begin position="274"/>
        <end position="299"/>
    </location>
</feature>
<dbReference type="Proteomes" id="UP000193411">
    <property type="component" value="Unassembled WGS sequence"/>
</dbReference>
<feature type="region of interest" description="Disordered" evidence="1">
    <location>
        <begin position="208"/>
        <end position="331"/>
    </location>
</feature>
<reference evidence="3 4" key="1">
    <citation type="submission" date="2016-07" db="EMBL/GenBank/DDBJ databases">
        <title>Pervasive Adenine N6-methylation of Active Genes in Fungi.</title>
        <authorList>
            <consortium name="DOE Joint Genome Institute"/>
            <person name="Mondo S.J."/>
            <person name="Dannebaum R.O."/>
            <person name="Kuo R.C."/>
            <person name="Labutti K."/>
            <person name="Haridas S."/>
            <person name="Kuo A."/>
            <person name="Salamov A."/>
            <person name="Ahrendt S.R."/>
            <person name="Lipzen A."/>
            <person name="Sullivan W."/>
            <person name="Andreopoulos W.B."/>
            <person name="Clum A."/>
            <person name="Lindquist E."/>
            <person name="Daum C."/>
            <person name="Ramamoorthy G.K."/>
            <person name="Gryganskyi A."/>
            <person name="Culley D."/>
            <person name="Magnuson J.K."/>
            <person name="James T.Y."/>
            <person name="O'Malley M.A."/>
            <person name="Stajich J.E."/>
            <person name="Spatafora J.W."/>
            <person name="Visel A."/>
            <person name="Grigoriev I.V."/>
        </authorList>
    </citation>
    <scope>NUCLEOTIDE SEQUENCE [LARGE SCALE GENOMIC DNA]</scope>
    <source>
        <strain evidence="3 4">PL171</strain>
    </source>
</reference>
<accession>A0A1Y2HI84</accession>
<dbReference type="AlphaFoldDB" id="A0A1Y2HI84"/>
<keyword evidence="4" id="KW-1185">Reference proteome</keyword>
<feature type="compositionally biased region" description="Low complexity" evidence="1">
    <location>
        <begin position="211"/>
        <end position="239"/>
    </location>
</feature>
<evidence type="ECO:0000313" key="4">
    <source>
        <dbReference type="Proteomes" id="UP000193411"/>
    </source>
</evidence>
<evidence type="ECO:0000313" key="3">
    <source>
        <dbReference type="EMBL" id="ORZ34239.1"/>
    </source>
</evidence>
<feature type="region of interest" description="Disordered" evidence="1">
    <location>
        <begin position="1"/>
        <end position="20"/>
    </location>
</feature>
<feature type="region of interest" description="Disordered" evidence="1">
    <location>
        <begin position="110"/>
        <end position="130"/>
    </location>
</feature>
<feature type="region of interest" description="Disordered" evidence="1">
    <location>
        <begin position="358"/>
        <end position="397"/>
    </location>
</feature>
<sequence>MNATTSAAEPPPPASSSSTSAGTPVYIWVVTAFGVLVLVIVFRLVRYGALWGGRSVSSSRSMHSRGSNSRAKSSSHSVDSSSRRRGSSALVRSNSTDPLALSADIEPAPAAAAPAAAPGDGQPHISTFDDPSAPVASAVLNIQSLMRTFTPRHVPAQDGGLPLAVPRKVEYRSPSEVGLNEPPVDESSQELASGSNLIHTPAISSGALHVAPTSPAPAHLPLAPNPPASSAQLPVVASSPPKPSSVPNPSTLSGSSTAHRPIPKVVTVPNAPPISSSISNSTSSSSTNQLAPKPSSTSLRPPPATSPPTSTSPIFRPAPDPSRAGLTTLTTLDADSTTSIKRPLKAFTPTHYVIRSGGEAMTVDRPPPSAVIPTARSKPKPKPVAGSQPSSRPAAAAAAAAASPAVLPNAVPPAQLPAPIPVPPPAHGAPPIAIPVSTGSAQQQHATLVPVVYYVAADAAGGLPPGTTGVPVMMGTPMQVVVATGARQAQRGRR</sequence>
<organism evidence="3 4">
    <name type="scientific">Catenaria anguillulae PL171</name>
    <dbReference type="NCBI Taxonomy" id="765915"/>
    <lineage>
        <taxon>Eukaryota</taxon>
        <taxon>Fungi</taxon>
        <taxon>Fungi incertae sedis</taxon>
        <taxon>Blastocladiomycota</taxon>
        <taxon>Blastocladiomycetes</taxon>
        <taxon>Blastocladiales</taxon>
        <taxon>Catenariaceae</taxon>
        <taxon>Catenaria</taxon>
    </lineage>
</organism>